<organism evidence="1 2">
    <name type="scientific">Azospirillum brasilense</name>
    <dbReference type="NCBI Taxonomy" id="192"/>
    <lineage>
        <taxon>Bacteria</taxon>
        <taxon>Pseudomonadati</taxon>
        <taxon>Pseudomonadota</taxon>
        <taxon>Alphaproteobacteria</taxon>
        <taxon>Rhodospirillales</taxon>
        <taxon>Azospirillaceae</taxon>
        <taxon>Azospirillum</taxon>
    </lineage>
</organism>
<reference evidence="1 2" key="1">
    <citation type="submission" date="2023-11" db="EMBL/GenBank/DDBJ databases">
        <title>MicrobeMod: A computational toolkit for identifying prokaryotic methylation and restriction-modification with nanopore sequencing.</title>
        <authorList>
            <person name="Crits-Christoph A."/>
            <person name="Kang S.C."/>
            <person name="Lee H."/>
            <person name="Ostrov N."/>
        </authorList>
    </citation>
    <scope>NUCLEOTIDE SEQUENCE [LARGE SCALE GENOMIC DNA]</scope>
    <source>
        <strain evidence="1 2">ATCC 29145</strain>
    </source>
</reference>
<dbReference type="Proteomes" id="UP001277471">
    <property type="component" value="Unassembled WGS sequence"/>
</dbReference>
<dbReference type="InterPro" id="IPR007460">
    <property type="entry name" value="BrnT_toxin"/>
</dbReference>
<name>A0ABU4PFG5_AZOBR</name>
<accession>A0ABU4PFG5</accession>
<dbReference type="InterPro" id="IPR038573">
    <property type="entry name" value="BrnT_sf"/>
</dbReference>
<dbReference type="RefSeq" id="WP_236778385.1">
    <property type="nucleotide sequence ID" value="NZ_CP012918.1"/>
</dbReference>
<evidence type="ECO:0000313" key="1">
    <source>
        <dbReference type="EMBL" id="MDX5955969.1"/>
    </source>
</evidence>
<dbReference type="EMBL" id="JAWXYC010000007">
    <property type="protein sequence ID" value="MDX5955969.1"/>
    <property type="molecule type" value="Genomic_DNA"/>
</dbReference>
<comment type="caution">
    <text evidence="1">The sequence shown here is derived from an EMBL/GenBank/DDBJ whole genome shotgun (WGS) entry which is preliminary data.</text>
</comment>
<protein>
    <submittedName>
        <fullName evidence="1">BrnT family toxin</fullName>
    </submittedName>
</protein>
<dbReference type="Gene3D" id="3.10.450.530">
    <property type="entry name" value="Ribonuclease toxin, BrnT, of type II toxin-antitoxin system"/>
    <property type="match status" value="1"/>
</dbReference>
<keyword evidence="2" id="KW-1185">Reference proteome</keyword>
<proteinExistence type="predicted"/>
<evidence type="ECO:0000313" key="2">
    <source>
        <dbReference type="Proteomes" id="UP001277471"/>
    </source>
</evidence>
<sequence>MRHKQPTPPSAVSSLGPDAGKLTVPSGLAARSPWTSLRPSRIFHLVITHRWDPVKAALNLANHGVPFELAEVLFTGPVQEVTDIRRDYGEVRIQAYGRINGRLFQCVYTWRDDGRTRWIISFRKANKREERRYG</sequence>
<dbReference type="Pfam" id="PF04365">
    <property type="entry name" value="BrnT_toxin"/>
    <property type="match status" value="1"/>
</dbReference>
<gene>
    <name evidence="1" type="ORF">SIM66_32925</name>
</gene>